<comment type="subcellular location">
    <subcellularLocation>
        <location evidence="1">Membrane</location>
        <topology evidence="1">Multi-pass membrane protein</topology>
    </subcellularLocation>
</comment>
<dbReference type="Gene3D" id="1.20.1420.30">
    <property type="entry name" value="NCX, central ion-binding region"/>
    <property type="match status" value="1"/>
</dbReference>
<feature type="transmembrane region" description="Helical" evidence="5">
    <location>
        <begin position="265"/>
        <end position="288"/>
    </location>
</feature>
<feature type="transmembrane region" description="Helical" evidence="5">
    <location>
        <begin position="36"/>
        <end position="57"/>
    </location>
</feature>
<dbReference type="GO" id="GO:0006874">
    <property type="term" value="P:intracellular calcium ion homeostasis"/>
    <property type="evidence" value="ECO:0007669"/>
    <property type="project" value="TreeGrafter"/>
</dbReference>
<dbReference type="PANTHER" id="PTHR10846:SF8">
    <property type="entry name" value="INNER MEMBRANE PROTEIN YRBG"/>
    <property type="match status" value="1"/>
</dbReference>
<feature type="transmembrane region" description="Helical" evidence="5">
    <location>
        <begin position="203"/>
        <end position="227"/>
    </location>
</feature>
<keyword evidence="2 5" id="KW-0812">Transmembrane</keyword>
<protein>
    <recommendedName>
        <fullName evidence="6">Sodium/calcium exchanger membrane region domain-containing protein</fullName>
    </recommendedName>
</protein>
<accession>A0A268HH33</accession>
<proteinExistence type="predicted"/>
<dbReference type="EMBL" id="NPBH01000010">
    <property type="protein sequence ID" value="PAE09160.1"/>
    <property type="molecule type" value="Genomic_DNA"/>
</dbReference>
<gene>
    <name evidence="7" type="ORF">CHI12_02390</name>
</gene>
<dbReference type="AlphaFoldDB" id="A0A268HH33"/>
<dbReference type="InterPro" id="IPR004481">
    <property type="entry name" value="K/Na/Ca-exchanger"/>
</dbReference>
<evidence type="ECO:0000256" key="2">
    <source>
        <dbReference type="ARBA" id="ARBA00022692"/>
    </source>
</evidence>
<feature type="domain" description="Sodium/calcium exchanger membrane region" evidence="6">
    <location>
        <begin position="2"/>
        <end position="116"/>
    </location>
</feature>
<keyword evidence="3 5" id="KW-1133">Transmembrane helix</keyword>
<dbReference type="Pfam" id="PF01699">
    <property type="entry name" value="Na_Ca_ex"/>
    <property type="match status" value="2"/>
</dbReference>
<dbReference type="InterPro" id="IPR044880">
    <property type="entry name" value="NCX_ion-bd_dom_sf"/>
</dbReference>
<comment type="caution">
    <text evidence="7">The sequence shown here is derived from an EMBL/GenBank/DDBJ whole genome shotgun (WGS) entry which is preliminary data.</text>
</comment>
<organism evidence="7 8">
    <name type="scientific">Terribacillus saccharophilus</name>
    <dbReference type="NCBI Taxonomy" id="361277"/>
    <lineage>
        <taxon>Bacteria</taxon>
        <taxon>Bacillati</taxon>
        <taxon>Bacillota</taxon>
        <taxon>Bacilli</taxon>
        <taxon>Bacillales</taxon>
        <taxon>Bacillaceae</taxon>
        <taxon>Terribacillus</taxon>
    </lineage>
</organism>
<keyword evidence="4 5" id="KW-0472">Membrane</keyword>
<feature type="transmembrane region" description="Helical" evidence="5">
    <location>
        <begin position="139"/>
        <end position="160"/>
    </location>
</feature>
<evidence type="ECO:0000313" key="7">
    <source>
        <dbReference type="EMBL" id="PAE09160.1"/>
    </source>
</evidence>
<feature type="transmembrane region" description="Helical" evidence="5">
    <location>
        <begin position="96"/>
        <end position="118"/>
    </location>
</feature>
<reference evidence="7 8" key="1">
    <citation type="submission" date="2017-07" db="EMBL/GenBank/DDBJ databases">
        <title>Isolation and whole genome analysis of endospore-forming bacteria from heroin.</title>
        <authorList>
            <person name="Kalinowski J."/>
            <person name="Ahrens B."/>
            <person name="Al-Dilaimi A."/>
            <person name="Winkler A."/>
            <person name="Wibberg D."/>
            <person name="Schleenbecker U."/>
            <person name="Ruckert C."/>
            <person name="Wolfel R."/>
            <person name="Grass G."/>
        </authorList>
    </citation>
    <scope>NUCLEOTIDE SEQUENCE [LARGE SCALE GENOMIC DNA]</scope>
    <source>
        <strain evidence="7 8">7509</strain>
    </source>
</reference>
<feature type="transmembrane region" description="Helical" evidence="5">
    <location>
        <begin position="239"/>
        <end position="258"/>
    </location>
</feature>
<feature type="domain" description="Sodium/calcium exchanger membrane region" evidence="6">
    <location>
        <begin position="143"/>
        <end position="285"/>
    </location>
</feature>
<dbReference type="PANTHER" id="PTHR10846">
    <property type="entry name" value="SODIUM/POTASSIUM/CALCIUM EXCHANGER"/>
    <property type="match status" value="1"/>
</dbReference>
<dbReference type="InterPro" id="IPR004837">
    <property type="entry name" value="NaCa_Exmemb"/>
</dbReference>
<evidence type="ECO:0000256" key="4">
    <source>
        <dbReference type="ARBA" id="ARBA00023136"/>
    </source>
</evidence>
<evidence type="ECO:0000256" key="1">
    <source>
        <dbReference type="ARBA" id="ARBA00004141"/>
    </source>
</evidence>
<evidence type="ECO:0000259" key="6">
    <source>
        <dbReference type="Pfam" id="PF01699"/>
    </source>
</evidence>
<dbReference type="GO" id="GO:0005262">
    <property type="term" value="F:calcium channel activity"/>
    <property type="evidence" value="ECO:0007669"/>
    <property type="project" value="TreeGrafter"/>
</dbReference>
<dbReference type="Proteomes" id="UP000216475">
    <property type="component" value="Unassembled WGS sequence"/>
</dbReference>
<sequence>MNGFLTGTLLLAIATSLPELTATISAALIDNPDIAVGNGLGSMLFNLFVLFLFDLHFRRRKLFLQVSKQHLYSGTISLILTIVAIIALGINHSYTILNISIPSLLIIAIYGVGMYLTSKQDMPNESDTKTGKDESLSQAKLRFLLFASIILVAGSVLSLSGDALASATGISATFIGSILIAAATSLPDAVSVYVALKLGNPNLAVGTILGSNLFNIIVVAISDIVYFNGSVWQDTANSIMIIAIIGLILTGISMIIIARKHTRSLATYILPSLLVILCYAATIGYLVFA</sequence>
<dbReference type="GO" id="GO:0005886">
    <property type="term" value="C:plasma membrane"/>
    <property type="evidence" value="ECO:0007669"/>
    <property type="project" value="TreeGrafter"/>
</dbReference>
<evidence type="ECO:0000256" key="5">
    <source>
        <dbReference type="SAM" id="Phobius"/>
    </source>
</evidence>
<dbReference type="GO" id="GO:0008273">
    <property type="term" value="F:calcium, potassium:sodium antiporter activity"/>
    <property type="evidence" value="ECO:0007669"/>
    <property type="project" value="TreeGrafter"/>
</dbReference>
<name>A0A268HH33_9BACI</name>
<feature type="transmembrane region" description="Helical" evidence="5">
    <location>
        <begin position="172"/>
        <end position="196"/>
    </location>
</feature>
<evidence type="ECO:0000256" key="3">
    <source>
        <dbReference type="ARBA" id="ARBA00022989"/>
    </source>
</evidence>
<evidence type="ECO:0000313" key="8">
    <source>
        <dbReference type="Proteomes" id="UP000216475"/>
    </source>
</evidence>
<feature type="transmembrane region" description="Helical" evidence="5">
    <location>
        <begin position="69"/>
        <end position="90"/>
    </location>
</feature>